<evidence type="ECO:0000313" key="3">
    <source>
        <dbReference type="EMBL" id="KAF2761596.1"/>
    </source>
</evidence>
<evidence type="ECO:0000313" key="4">
    <source>
        <dbReference type="Proteomes" id="UP000799437"/>
    </source>
</evidence>
<dbReference type="SUPFAM" id="SSF160369">
    <property type="entry name" value="Ribosomal protein L10-like"/>
    <property type="match status" value="1"/>
</dbReference>
<dbReference type="InterPro" id="IPR043141">
    <property type="entry name" value="Ribosomal_uL10-like_sf"/>
</dbReference>
<keyword evidence="4" id="KW-1185">Reference proteome</keyword>
<dbReference type="Proteomes" id="UP000799437">
    <property type="component" value="Unassembled WGS sequence"/>
</dbReference>
<proteinExistence type="inferred from homology"/>
<name>A0A6A6WHX3_9PEZI</name>
<dbReference type="AlphaFoldDB" id="A0A6A6WHX3"/>
<dbReference type="RefSeq" id="XP_033604047.1">
    <property type="nucleotide sequence ID" value="XM_033743212.1"/>
</dbReference>
<dbReference type="InterPro" id="IPR047865">
    <property type="entry name" value="Ribosomal_uL10_bac_type"/>
</dbReference>
<feature type="compositionally biased region" description="Polar residues" evidence="2">
    <location>
        <begin position="11"/>
        <end position="23"/>
    </location>
</feature>
<dbReference type="PANTHER" id="PTHR11560">
    <property type="entry name" value="39S RIBOSOMAL PROTEIN L10, MITOCHONDRIAL"/>
    <property type="match status" value="1"/>
</dbReference>
<evidence type="ECO:0000256" key="2">
    <source>
        <dbReference type="SAM" id="MobiDB-lite"/>
    </source>
</evidence>
<dbReference type="OrthoDB" id="360689at2759"/>
<sequence>MPKAPELSFEQMAQSVSPTSHYPPTQPPSHKPPEYRKSQLLRQYTSLLRSTPLMLLWQHNNLRAIEWMSIRRELSVALAKVDAQLSTPENPISYAPAIKLQIVKTNMFKPALKIVHFYKPDALATDPELASSAQMPHARLPPDDPSWTHSLSRNAHTKTFRKKLPQGMETLLTGPVMLTSFPAVSPQHLAAVLSVLSPSKDFPAPKKRTRPSYYDAHVQSGLQKLFLLAARVDGKVFDEAGVKWIGGIEGGLDGLRAQLVGMLTSIGSQLTNTLDSAGRSVYITMEGRRMAMEEEQKGGNGEETSSS</sequence>
<dbReference type="EMBL" id="ML996566">
    <property type="protein sequence ID" value="KAF2761596.1"/>
    <property type="molecule type" value="Genomic_DNA"/>
</dbReference>
<dbReference type="Gene3D" id="3.30.70.1730">
    <property type="match status" value="1"/>
</dbReference>
<accession>A0A6A6WHX3</accession>
<gene>
    <name evidence="3" type="ORF">EJ05DRAFT_472573</name>
</gene>
<evidence type="ECO:0000256" key="1">
    <source>
        <dbReference type="ARBA" id="ARBA00008889"/>
    </source>
</evidence>
<dbReference type="GeneID" id="54484266"/>
<protein>
    <submittedName>
        <fullName evidence="3">Uncharacterized protein</fullName>
    </submittedName>
</protein>
<feature type="region of interest" description="Disordered" evidence="2">
    <location>
        <begin position="1"/>
        <end position="34"/>
    </location>
</feature>
<reference evidence="3" key="1">
    <citation type="journal article" date="2020" name="Stud. Mycol.">
        <title>101 Dothideomycetes genomes: a test case for predicting lifestyles and emergence of pathogens.</title>
        <authorList>
            <person name="Haridas S."/>
            <person name="Albert R."/>
            <person name="Binder M."/>
            <person name="Bloem J."/>
            <person name="Labutti K."/>
            <person name="Salamov A."/>
            <person name="Andreopoulos B."/>
            <person name="Baker S."/>
            <person name="Barry K."/>
            <person name="Bills G."/>
            <person name="Bluhm B."/>
            <person name="Cannon C."/>
            <person name="Castanera R."/>
            <person name="Culley D."/>
            <person name="Daum C."/>
            <person name="Ezra D."/>
            <person name="Gonzalez J."/>
            <person name="Henrissat B."/>
            <person name="Kuo A."/>
            <person name="Liang C."/>
            <person name="Lipzen A."/>
            <person name="Lutzoni F."/>
            <person name="Magnuson J."/>
            <person name="Mondo S."/>
            <person name="Nolan M."/>
            <person name="Ohm R."/>
            <person name="Pangilinan J."/>
            <person name="Park H.-J."/>
            <person name="Ramirez L."/>
            <person name="Alfaro M."/>
            <person name="Sun H."/>
            <person name="Tritt A."/>
            <person name="Yoshinaga Y."/>
            <person name="Zwiers L.-H."/>
            <person name="Turgeon B."/>
            <person name="Goodwin S."/>
            <person name="Spatafora J."/>
            <person name="Crous P."/>
            <person name="Grigoriev I."/>
        </authorList>
    </citation>
    <scope>NUCLEOTIDE SEQUENCE</scope>
    <source>
        <strain evidence="3">CBS 121739</strain>
    </source>
</reference>
<comment type="similarity">
    <text evidence="1">Belongs to the universal ribosomal protein uL10 family.</text>
</comment>
<organism evidence="3 4">
    <name type="scientific">Pseudovirgaria hyperparasitica</name>
    <dbReference type="NCBI Taxonomy" id="470096"/>
    <lineage>
        <taxon>Eukaryota</taxon>
        <taxon>Fungi</taxon>
        <taxon>Dikarya</taxon>
        <taxon>Ascomycota</taxon>
        <taxon>Pezizomycotina</taxon>
        <taxon>Dothideomycetes</taxon>
        <taxon>Dothideomycetes incertae sedis</taxon>
        <taxon>Acrospermales</taxon>
        <taxon>Acrospermaceae</taxon>
        <taxon>Pseudovirgaria</taxon>
    </lineage>
</organism>